<dbReference type="EMBL" id="NJES01000328">
    <property type="protein sequence ID" value="PHH73636.1"/>
    <property type="molecule type" value="Genomic_DNA"/>
</dbReference>
<evidence type="ECO:0000256" key="1">
    <source>
        <dbReference type="SAM" id="MobiDB-lite"/>
    </source>
</evidence>
<name>A0A2C5Z0W0_9HYPO</name>
<feature type="region of interest" description="Disordered" evidence="1">
    <location>
        <begin position="374"/>
        <end position="430"/>
    </location>
</feature>
<dbReference type="AlphaFoldDB" id="A0A2C5Z0W0"/>
<evidence type="ECO:0008006" key="4">
    <source>
        <dbReference type="Google" id="ProtNLM"/>
    </source>
</evidence>
<reference evidence="2 3" key="1">
    <citation type="submission" date="2017-06" db="EMBL/GenBank/DDBJ databases">
        <title>Ant-infecting Ophiocordyceps genomes reveal a high diversity of potential behavioral manipulation genes and a possible major role for enterotoxins.</title>
        <authorList>
            <person name="De Bekker C."/>
            <person name="Evans H.C."/>
            <person name="Brachmann A."/>
            <person name="Hughes D.P."/>
        </authorList>
    </citation>
    <scope>NUCLEOTIDE SEQUENCE [LARGE SCALE GENOMIC DNA]</scope>
    <source>
        <strain evidence="2 3">Map16</strain>
    </source>
</reference>
<keyword evidence="3" id="KW-1185">Reference proteome</keyword>
<dbReference type="OrthoDB" id="5380370at2759"/>
<proteinExistence type="predicted"/>
<feature type="region of interest" description="Disordered" evidence="1">
    <location>
        <begin position="232"/>
        <end position="318"/>
    </location>
</feature>
<evidence type="ECO:0000313" key="3">
    <source>
        <dbReference type="Proteomes" id="UP000226431"/>
    </source>
</evidence>
<feature type="region of interest" description="Disordered" evidence="1">
    <location>
        <begin position="1"/>
        <end position="27"/>
    </location>
</feature>
<protein>
    <recommendedName>
        <fullName evidence="4">Mucin</fullName>
    </recommendedName>
</protein>
<sequence length="508" mass="56886">MTIDTPDPTCDPLGRAPSSPRRHRHRCLRSGSGSLRRLRNLLATDAGSRSHAPRYDCLRRPSSSPVRPPRGTADSVDSLMTKAEFAALPRTIQRKYFSTLERLRFADASDHLSHHHHRSVSLPSSPLRHRVSSRFRPSQRLSFAAHDCRHHPANILDASDEACLRIGKRAISSNALHRPSSRMQNHTDQKPDLTGSMYDSFRWLETDDELDLRLFLDDYHLNLRDEVLAPTKSRTRRPSFRRHMSISKLPFASRGSSTFSRPSTKDELSPTSPSSPSFGNPGHTRRRSRALSLMTPRQPSPDTATPTTTIDTAASHYQDPEARMKLRVYLASPHKFDEAIEFGFPSIKEVQSQEQQCQEPSNRQTFLQDDAASSIYSEDSAPEPDSPKTPGAPEKPLPARTLRISQDTGSKLDYASAPSSSSSSSAREMTLRMTLTRPDLRSSEHHMYGWQNCVVVAGRKSHARDDAPLSPLPLPMAAIEQQLAALDAEDLAGDGGVVRRFWNRVRRT</sequence>
<feature type="compositionally biased region" description="Polar residues" evidence="1">
    <location>
        <begin position="269"/>
        <end position="278"/>
    </location>
</feature>
<dbReference type="Proteomes" id="UP000226431">
    <property type="component" value="Unassembled WGS sequence"/>
</dbReference>
<feature type="compositionally biased region" description="Low complexity" evidence="1">
    <location>
        <begin position="300"/>
        <end position="315"/>
    </location>
</feature>
<feature type="region of interest" description="Disordered" evidence="1">
    <location>
        <begin position="44"/>
        <end position="75"/>
    </location>
</feature>
<accession>A0A2C5Z0W0</accession>
<organism evidence="2 3">
    <name type="scientific">Ophiocordyceps camponoti-rufipedis</name>
    <dbReference type="NCBI Taxonomy" id="2004952"/>
    <lineage>
        <taxon>Eukaryota</taxon>
        <taxon>Fungi</taxon>
        <taxon>Dikarya</taxon>
        <taxon>Ascomycota</taxon>
        <taxon>Pezizomycotina</taxon>
        <taxon>Sordariomycetes</taxon>
        <taxon>Hypocreomycetidae</taxon>
        <taxon>Hypocreales</taxon>
        <taxon>Ophiocordycipitaceae</taxon>
        <taxon>Ophiocordyceps</taxon>
    </lineage>
</organism>
<feature type="compositionally biased region" description="Low complexity" evidence="1">
    <location>
        <begin position="415"/>
        <end position="426"/>
    </location>
</feature>
<comment type="caution">
    <text evidence="2">The sequence shown here is derived from an EMBL/GenBank/DDBJ whole genome shotgun (WGS) entry which is preliminary data.</text>
</comment>
<feature type="compositionally biased region" description="Basic residues" evidence="1">
    <location>
        <begin position="233"/>
        <end position="245"/>
    </location>
</feature>
<evidence type="ECO:0000313" key="2">
    <source>
        <dbReference type="EMBL" id="PHH73636.1"/>
    </source>
</evidence>
<gene>
    <name evidence="2" type="ORF">CDD80_3660</name>
</gene>